<feature type="domain" description="PurM-like C-terminal" evidence="13">
    <location>
        <begin position="800"/>
        <end position="921"/>
    </location>
</feature>
<evidence type="ECO:0000256" key="5">
    <source>
        <dbReference type="ARBA" id="ARBA00022723"/>
    </source>
</evidence>
<dbReference type="InterPro" id="IPR010918">
    <property type="entry name" value="PurM-like_C_dom"/>
</dbReference>
<dbReference type="GO" id="GO:0005737">
    <property type="term" value="C:cytoplasm"/>
    <property type="evidence" value="ECO:0007669"/>
    <property type="project" value="TreeGrafter"/>
</dbReference>
<dbReference type="Pfam" id="PF22689">
    <property type="entry name" value="FGAR-AT_PurM_N-like"/>
    <property type="match status" value="1"/>
</dbReference>
<proteinExistence type="inferred from homology"/>
<keyword evidence="16" id="KW-1185">Reference proteome</keyword>
<feature type="domain" description="FGAR-AT PurM N-terminal-like" evidence="14">
    <location>
        <begin position="611"/>
        <end position="765"/>
    </location>
</feature>
<keyword evidence="8" id="KW-0067">ATP-binding</keyword>
<dbReference type="GO" id="GO:0004642">
    <property type="term" value="F:phosphoribosylformylglycinamidine synthase activity"/>
    <property type="evidence" value="ECO:0007669"/>
    <property type="project" value="UniProtKB-EC"/>
</dbReference>
<reference evidence="15 16" key="2">
    <citation type="submission" date="2018-11" db="EMBL/GenBank/DDBJ databases">
        <authorList>
            <consortium name="Pathogen Informatics"/>
        </authorList>
    </citation>
    <scope>NUCLEOTIDE SEQUENCE [LARGE SCALE GENOMIC DNA]</scope>
</reference>
<dbReference type="GO" id="GO:0006164">
    <property type="term" value="P:purine nucleotide biosynthetic process"/>
    <property type="evidence" value="ECO:0007669"/>
    <property type="project" value="UniProtKB-KW"/>
</dbReference>
<evidence type="ECO:0000256" key="2">
    <source>
        <dbReference type="ARBA" id="ARBA00008608"/>
    </source>
</evidence>
<evidence type="ECO:0000256" key="9">
    <source>
        <dbReference type="ARBA" id="ARBA00022842"/>
    </source>
</evidence>
<dbReference type="GO" id="GO:0046872">
    <property type="term" value="F:metal ion binding"/>
    <property type="evidence" value="ECO:0007669"/>
    <property type="project" value="UniProtKB-KW"/>
</dbReference>
<keyword evidence="5" id="KW-0479">Metal-binding</keyword>
<keyword evidence="7" id="KW-0658">Purine biosynthesis</keyword>
<dbReference type="SUPFAM" id="SSF56042">
    <property type="entry name" value="PurM C-terminal domain-like"/>
    <property type="match status" value="2"/>
</dbReference>
<dbReference type="FunFam" id="3.30.1330.10:FF:000007">
    <property type="entry name" value="Phosphoribosylformylglycinamidine synthase, putative"/>
    <property type="match status" value="1"/>
</dbReference>
<dbReference type="SUPFAM" id="SSF55326">
    <property type="entry name" value="PurM N-terminal domain-like"/>
    <property type="match status" value="2"/>
</dbReference>
<keyword evidence="10" id="KW-0315">Glutamine amidotransferase</keyword>
<dbReference type="AlphaFoldDB" id="A0A183IL39"/>
<dbReference type="InterPro" id="IPR055181">
    <property type="entry name" value="FGAR-AT_PurM_N-like"/>
</dbReference>
<dbReference type="WBParaSite" id="SBAD_0000452301-mRNA-1">
    <property type="protein sequence ID" value="SBAD_0000452301-mRNA-1"/>
    <property type="gene ID" value="SBAD_0000452301"/>
</dbReference>
<dbReference type="OrthoDB" id="6666987at2759"/>
<evidence type="ECO:0000313" key="15">
    <source>
        <dbReference type="EMBL" id="VDP04056.1"/>
    </source>
</evidence>
<dbReference type="SUPFAM" id="SSF109736">
    <property type="entry name" value="FGAM synthase PurL, linker domain"/>
    <property type="match status" value="1"/>
</dbReference>
<dbReference type="SUPFAM" id="SSF52317">
    <property type="entry name" value="Class I glutamine amidotransferase-like"/>
    <property type="match status" value="1"/>
</dbReference>
<evidence type="ECO:0000256" key="10">
    <source>
        <dbReference type="ARBA" id="ARBA00022962"/>
    </source>
</evidence>
<dbReference type="Pfam" id="PF13507">
    <property type="entry name" value="GATase_5"/>
    <property type="match status" value="1"/>
</dbReference>
<dbReference type="Gene3D" id="3.90.650.10">
    <property type="entry name" value="PurM-like C-terminal domain"/>
    <property type="match status" value="2"/>
</dbReference>
<accession>A0A183IL39</accession>
<dbReference type="Gene3D" id="3.30.1330.10">
    <property type="entry name" value="PurM-like, N-terminal domain"/>
    <property type="match status" value="2"/>
</dbReference>
<dbReference type="InterPro" id="IPR036676">
    <property type="entry name" value="PurM-like_C_sf"/>
</dbReference>
<dbReference type="CDD" id="cd02203">
    <property type="entry name" value="PurL_repeat1"/>
    <property type="match status" value="1"/>
</dbReference>
<evidence type="ECO:0000259" key="13">
    <source>
        <dbReference type="Pfam" id="PF02769"/>
    </source>
</evidence>
<evidence type="ECO:0000256" key="6">
    <source>
        <dbReference type="ARBA" id="ARBA00022741"/>
    </source>
</evidence>
<dbReference type="Gene3D" id="1.10.8.750">
    <property type="entry name" value="Phosphoribosylformylglycinamidine synthase, linker domain"/>
    <property type="match status" value="1"/>
</dbReference>
<dbReference type="Gene3D" id="3.40.50.880">
    <property type="match status" value="1"/>
</dbReference>
<dbReference type="Pfam" id="PF02769">
    <property type="entry name" value="AIRS_C"/>
    <property type="match status" value="2"/>
</dbReference>
<name>A0A183IL39_9BILA</name>
<dbReference type="EC" id="6.3.5.3" evidence="3"/>
<comment type="similarity">
    <text evidence="2">In the N-terminal section; belongs to the FGAMS family.</text>
</comment>
<protein>
    <recommendedName>
        <fullName evidence="3">phosphoribosylformylglycinamidine synthase</fullName>
        <ecNumber evidence="3">6.3.5.3</ecNumber>
    </recommendedName>
    <alternativeName>
        <fullName evidence="12">Formylglycinamide ribonucleotide amidotransferase</fullName>
    </alternativeName>
    <alternativeName>
        <fullName evidence="11">Formylglycinamide ribotide amidotransferase</fullName>
    </alternativeName>
</protein>
<reference evidence="17" key="1">
    <citation type="submission" date="2016-06" db="UniProtKB">
        <authorList>
            <consortium name="WormBaseParasite"/>
        </authorList>
    </citation>
    <scope>IDENTIFICATION</scope>
</reference>
<keyword evidence="9" id="KW-0460">Magnesium</keyword>
<organism evidence="17">
    <name type="scientific">Soboliphyme baturini</name>
    <dbReference type="NCBI Taxonomy" id="241478"/>
    <lineage>
        <taxon>Eukaryota</taxon>
        <taxon>Metazoa</taxon>
        <taxon>Ecdysozoa</taxon>
        <taxon>Nematoda</taxon>
        <taxon>Enoplea</taxon>
        <taxon>Dorylaimia</taxon>
        <taxon>Dioctophymatida</taxon>
        <taxon>Dioctophymatoidea</taxon>
        <taxon>Soboliphymatidae</taxon>
        <taxon>Soboliphyme</taxon>
    </lineage>
</organism>
<dbReference type="InterPro" id="IPR029062">
    <property type="entry name" value="Class_I_gatase-like"/>
</dbReference>
<evidence type="ECO:0000256" key="8">
    <source>
        <dbReference type="ARBA" id="ARBA00022840"/>
    </source>
</evidence>
<evidence type="ECO:0000259" key="14">
    <source>
        <dbReference type="Pfam" id="PF22689"/>
    </source>
</evidence>
<comment type="pathway">
    <text evidence="1">Purine metabolism; IMP biosynthesis via de novo pathway; 5-amino-1-(5-phospho-D-ribosyl)imidazole from N(2)-formyl-N(1)-(5-phospho-D-ribosyl)glycinamide: step 1/2.</text>
</comment>
<evidence type="ECO:0000256" key="1">
    <source>
        <dbReference type="ARBA" id="ARBA00004920"/>
    </source>
</evidence>
<dbReference type="PANTHER" id="PTHR10099">
    <property type="entry name" value="PHOSPHORIBOSYLFORMYLGLYCINAMIDINE SYNTHASE"/>
    <property type="match status" value="1"/>
</dbReference>
<dbReference type="SMART" id="SM01211">
    <property type="entry name" value="GATase_5"/>
    <property type="match status" value="1"/>
</dbReference>
<keyword evidence="6" id="KW-0547">Nucleotide-binding</keyword>
<dbReference type="EMBL" id="UZAM01008260">
    <property type="protein sequence ID" value="VDP04056.1"/>
    <property type="molecule type" value="Genomic_DNA"/>
</dbReference>
<evidence type="ECO:0000256" key="11">
    <source>
        <dbReference type="ARBA" id="ARBA00029823"/>
    </source>
</evidence>
<dbReference type="CDD" id="cd02204">
    <property type="entry name" value="PurL_repeat2"/>
    <property type="match status" value="1"/>
</dbReference>
<evidence type="ECO:0000256" key="3">
    <source>
        <dbReference type="ARBA" id="ARBA00012747"/>
    </source>
</evidence>
<evidence type="ECO:0000256" key="7">
    <source>
        <dbReference type="ARBA" id="ARBA00022755"/>
    </source>
</evidence>
<feature type="domain" description="PurM-like C-terminal" evidence="13">
    <location>
        <begin position="421"/>
        <end position="575"/>
    </location>
</feature>
<dbReference type="Proteomes" id="UP000270296">
    <property type="component" value="Unassembled WGS sequence"/>
</dbReference>
<dbReference type="PANTHER" id="PTHR10099:SF1">
    <property type="entry name" value="PHOSPHORIBOSYLFORMYLGLYCINAMIDINE SYNTHASE"/>
    <property type="match status" value="1"/>
</dbReference>
<keyword evidence="4" id="KW-0436">Ligase</keyword>
<evidence type="ECO:0000256" key="12">
    <source>
        <dbReference type="ARBA" id="ARBA00032632"/>
    </source>
</evidence>
<evidence type="ECO:0000313" key="16">
    <source>
        <dbReference type="Proteomes" id="UP000270296"/>
    </source>
</evidence>
<evidence type="ECO:0000256" key="4">
    <source>
        <dbReference type="ARBA" id="ARBA00022598"/>
    </source>
</evidence>
<gene>
    <name evidence="15" type="ORF">SBAD_LOCUS4335</name>
</gene>
<dbReference type="InterPro" id="IPR036921">
    <property type="entry name" value="PurM-like_N_sf"/>
</dbReference>
<dbReference type="GO" id="GO:0005524">
    <property type="term" value="F:ATP binding"/>
    <property type="evidence" value="ECO:0007669"/>
    <property type="project" value="UniProtKB-KW"/>
</dbReference>
<evidence type="ECO:0000313" key="17">
    <source>
        <dbReference type="WBParaSite" id="SBAD_0000452301-mRNA-1"/>
    </source>
</evidence>
<sequence>MATYRCLHFFLQPGLEQHHIEQLTRKLSFSLNDLHLRLVASELCYYVFLTGDEPLPPDFNDKIVWLIQKPFGSQKVLRTSVLPLTADNIVLEFADLLHDRMTECEYVQPLQMLRSAVKPEFFSEVDVIKGKRDALRKASAEYGLALDEYDVDFYYHLFAELAKRNPTDVELFDLAQSNRQVFYLINLQALLRSVPGFFSIEHCRHWFFKGRLIVDCIEEPSSLFDMVVDTQKDSNANNVIKFNDNSSAIHGYSVSSLVPSSAPNGLQYRINKNLRHILLTAETHNFPTGVCPFPGAATGTGGRIRDVQATGRGAFVIAGVAGYSFGSLNIPGYELPWEDPSMDYPRSLASPLDICIEASNGASDYGNKFGEPVICGFARSFGLRIPRFDCGRIEYLKPIMFTAGIGFVDESNLRKANPVKGMCVVKIGGPVYRIGVAGGSASSLQVQGSIQRESEVEYGAVQRGDPEMAQKLNRVVRSCAELKSANPIQSIHDQGAGGNANVIKELVDSAGAVISADAFELGDASITVKELWVAEYQESNAVLVNAEDMPSLQRICEREKCSCCKVGIVTDDDRVFHLRSFEERSDALHFPSSLTVESVLQRVLRLPSVASKRYLTNKVDRSVTGLIAQQQCVGPLHTPVADVGVIAISYFETVGAAVAVGEQPIKCMLNAEHGARMTVAEALTNLVFASISSLRDVKCSANWMWPAKLPGGGFRLLKACKAMCAVMRDLGIAVDGGKDSLSMAANVNGSIVRSPDTLVVTAYAPCPDITKTVTPDLKCPNGKGVILQVRFGSDFKHNYLGGSAVAQCFSQIGDSCPDLRNVTQFRNAFDVTQELIRDETIKAGHDVSDGGLMTCVLEMAFAGNCGLSLNLPYAGDWLDLLFNEESGIVIEVAESVVEVVLSLYAARAVPCCVIGWSIKAPDQGTNMINVDIREETVFHQSLAVCRSLWEETSYNLEKRQCNLACVESEKRYMENFVTGPSFSTWHLPEFEHVIPYPVKEKNINLAVIREEGSNGDRELAAAFHAAGFTVWDLCMQDLLHKNVKLDWFRGLAFPGGFSYADVFGSAKGDKNLVALQISKLYN</sequence>